<comment type="subcellular location">
    <subcellularLocation>
        <location evidence="1">Membrane</location>
        <topology evidence="1">Multi-pass membrane protein</topology>
    </subcellularLocation>
</comment>
<feature type="transmembrane region" description="Helical" evidence="6">
    <location>
        <begin position="14"/>
        <end position="36"/>
    </location>
</feature>
<evidence type="ECO:0000313" key="7">
    <source>
        <dbReference type="EMBL" id="KAF7784322.1"/>
    </source>
</evidence>
<dbReference type="SUPFAM" id="SSF103481">
    <property type="entry name" value="Multidrug resistance efflux transporter EmrE"/>
    <property type="match status" value="1"/>
</dbReference>
<feature type="region of interest" description="Disordered" evidence="5">
    <location>
        <begin position="434"/>
        <end position="458"/>
    </location>
</feature>
<dbReference type="PANTHER" id="PTHR12570:SF86">
    <property type="entry name" value="ADR321CP"/>
    <property type="match status" value="1"/>
</dbReference>
<accession>A0A8H7FAS1</accession>
<dbReference type="OMA" id="SEGDSHY"/>
<gene>
    <name evidence="7" type="ORF">Agabi119p4_487</name>
</gene>
<evidence type="ECO:0000256" key="1">
    <source>
        <dbReference type="ARBA" id="ARBA00004141"/>
    </source>
</evidence>
<evidence type="ECO:0000256" key="6">
    <source>
        <dbReference type="SAM" id="Phobius"/>
    </source>
</evidence>
<dbReference type="GO" id="GO:0016020">
    <property type="term" value="C:membrane"/>
    <property type="evidence" value="ECO:0007669"/>
    <property type="project" value="UniProtKB-SubCell"/>
</dbReference>
<keyword evidence="2 6" id="KW-0812">Transmembrane</keyword>
<feature type="transmembrane region" description="Helical" evidence="6">
    <location>
        <begin position="292"/>
        <end position="311"/>
    </location>
</feature>
<protein>
    <submittedName>
        <fullName evidence="7">Uncharacterized protein</fullName>
    </submittedName>
</protein>
<evidence type="ECO:0000256" key="3">
    <source>
        <dbReference type="ARBA" id="ARBA00022989"/>
    </source>
</evidence>
<comment type="caution">
    <text evidence="7">The sequence shown here is derived from an EMBL/GenBank/DDBJ whole genome shotgun (WGS) entry which is preliminary data.</text>
</comment>
<name>A0A8H7FAS1_AGABI</name>
<dbReference type="Proteomes" id="UP000629468">
    <property type="component" value="Unassembled WGS sequence"/>
</dbReference>
<dbReference type="PANTHER" id="PTHR12570">
    <property type="match status" value="1"/>
</dbReference>
<evidence type="ECO:0000256" key="2">
    <source>
        <dbReference type="ARBA" id="ARBA00022692"/>
    </source>
</evidence>
<reference evidence="7 8" key="1">
    <citation type="journal article" name="Sci. Rep.">
        <title>Telomere-to-telomere assembled and centromere annotated genomes of the two main subspecies of the button mushroom Agaricus bisporus reveal especially polymorphic chromosome ends.</title>
        <authorList>
            <person name="Sonnenberg A.S.M."/>
            <person name="Sedaghat-Telgerd N."/>
            <person name="Lavrijssen B."/>
            <person name="Ohm R.A."/>
            <person name="Hendrickx P.M."/>
            <person name="Scholtmeijer K."/>
            <person name="Baars J.J.P."/>
            <person name="van Peer A."/>
        </authorList>
    </citation>
    <scope>NUCLEOTIDE SEQUENCE [LARGE SCALE GENOMIC DNA]</scope>
    <source>
        <strain evidence="7 8">H119_p4</strain>
    </source>
</reference>
<feature type="transmembrane region" description="Helical" evidence="6">
    <location>
        <begin position="323"/>
        <end position="346"/>
    </location>
</feature>
<feature type="transmembrane region" description="Helical" evidence="6">
    <location>
        <begin position="154"/>
        <end position="174"/>
    </location>
</feature>
<feature type="transmembrane region" description="Helical" evidence="6">
    <location>
        <begin position="87"/>
        <end position="107"/>
    </location>
</feature>
<feature type="transmembrane region" description="Helical" evidence="6">
    <location>
        <begin position="60"/>
        <end position="81"/>
    </location>
</feature>
<feature type="compositionally biased region" description="Low complexity" evidence="5">
    <location>
        <begin position="499"/>
        <end position="520"/>
    </location>
</feature>
<organism evidence="7 8">
    <name type="scientific">Agaricus bisporus var. burnettii</name>
    <dbReference type="NCBI Taxonomy" id="192524"/>
    <lineage>
        <taxon>Eukaryota</taxon>
        <taxon>Fungi</taxon>
        <taxon>Dikarya</taxon>
        <taxon>Basidiomycota</taxon>
        <taxon>Agaricomycotina</taxon>
        <taxon>Agaricomycetes</taxon>
        <taxon>Agaricomycetidae</taxon>
        <taxon>Agaricales</taxon>
        <taxon>Agaricineae</taxon>
        <taxon>Agaricaceae</taxon>
        <taxon>Agaricus</taxon>
    </lineage>
</organism>
<feature type="transmembrane region" description="Helical" evidence="6">
    <location>
        <begin position="352"/>
        <end position="372"/>
    </location>
</feature>
<proteinExistence type="predicted"/>
<evidence type="ECO:0000256" key="5">
    <source>
        <dbReference type="SAM" id="MobiDB-lite"/>
    </source>
</evidence>
<dbReference type="Pfam" id="PF05653">
    <property type="entry name" value="Mg_trans_NIPA"/>
    <property type="match status" value="2"/>
</dbReference>
<dbReference type="InterPro" id="IPR037185">
    <property type="entry name" value="EmrE-like"/>
</dbReference>
<dbReference type="GO" id="GO:0015095">
    <property type="term" value="F:magnesium ion transmembrane transporter activity"/>
    <property type="evidence" value="ECO:0007669"/>
    <property type="project" value="InterPro"/>
</dbReference>
<sequence>MLSTTPPSFSDSSISIPLGILIGLFASFIQSLGLTIQRKSHILNQDLPKPQQRLEYRRPLWLLGFATFITSNLIGSLVQIASLPVVILAPLGAVSLLWNAFFARLILGDVFSLWMVLGTILIAVGSVLIAIFGIVPEPTHALEDLLELFRRPAFVAYFSILGSVVVVCLALTHIGEFSWSRRLKPTLELEALPAGSTCNRHETDVIYTAGTASENSTITEATPLLDRKQTQHGPLSNSKLPTLDSMDRTRILLSISYASASGILSGMCLIFAKSGVELLLLTFGGRNQFRRWESWALVSALVIFALLQMWYLHKALILADPTLVCPSAFCFYNLSSIVNGLVYFNQLQLIEAAHLLLVTLGIAVLLGGVWVVSVQSGDGGVDLGTWGPEDIAGDDADLHVAQSESEVIDYNAAVLEETDSEATINSITNLEQTLSSPKLRSTRSEPLQALSTSSSRTLGRELPRVEIPQFPRHRHTMYPANALASPPMFRLGFHRRTSTSEGDSHYSSSSHQRLGSHPSSTFAPPFNTVSALGAGLQIGISAVSPGFSIVPRERRRKTSGPGLGIAEVEANWRERAVSREGNGGNFEQTNVDGEILNNGASPSGEAASTLGAGDRRQQRWKWLKNLLL</sequence>
<keyword evidence="4 6" id="KW-0472">Membrane</keyword>
<evidence type="ECO:0000256" key="4">
    <source>
        <dbReference type="ARBA" id="ARBA00023136"/>
    </source>
</evidence>
<feature type="region of interest" description="Disordered" evidence="5">
    <location>
        <begin position="580"/>
        <end position="614"/>
    </location>
</feature>
<dbReference type="EMBL" id="JABXXO010000001">
    <property type="protein sequence ID" value="KAF7784322.1"/>
    <property type="molecule type" value="Genomic_DNA"/>
</dbReference>
<keyword evidence="3 6" id="KW-1133">Transmembrane helix</keyword>
<evidence type="ECO:0000313" key="8">
    <source>
        <dbReference type="Proteomes" id="UP000629468"/>
    </source>
</evidence>
<feature type="region of interest" description="Disordered" evidence="5">
    <location>
        <begin position="494"/>
        <end position="521"/>
    </location>
</feature>
<feature type="transmembrane region" description="Helical" evidence="6">
    <location>
        <begin position="114"/>
        <end position="134"/>
    </location>
</feature>
<dbReference type="InterPro" id="IPR008521">
    <property type="entry name" value="Mg_trans_NIPA"/>
</dbReference>
<dbReference type="AlphaFoldDB" id="A0A8H7FAS1"/>